<sequence>MALPPRDQRHQYLRYEGLQYTDADIADFETRLARIYRREIHKGYSRAKFGEVILDLDTPRAIQFQLGRVRRRMSWRDFILALGLHSAEEMHNASFSLYWTESARWIPDKGDLRDY</sequence>
<name>A0ABQ5HVZ9_9ASTR</name>
<protein>
    <submittedName>
        <fullName evidence="1">Uncharacterized protein</fullName>
    </submittedName>
</protein>
<evidence type="ECO:0000313" key="1">
    <source>
        <dbReference type="EMBL" id="GJT91729.1"/>
    </source>
</evidence>
<dbReference type="Proteomes" id="UP001151760">
    <property type="component" value="Unassembled WGS sequence"/>
</dbReference>
<dbReference type="EMBL" id="BQNB010020045">
    <property type="protein sequence ID" value="GJT91729.1"/>
    <property type="molecule type" value="Genomic_DNA"/>
</dbReference>
<reference evidence="1" key="1">
    <citation type="journal article" date="2022" name="Int. J. Mol. Sci.">
        <title>Draft Genome of Tanacetum Coccineum: Genomic Comparison of Closely Related Tanacetum-Family Plants.</title>
        <authorList>
            <person name="Yamashiro T."/>
            <person name="Shiraishi A."/>
            <person name="Nakayama K."/>
            <person name="Satake H."/>
        </authorList>
    </citation>
    <scope>NUCLEOTIDE SEQUENCE</scope>
</reference>
<reference evidence="1" key="2">
    <citation type="submission" date="2022-01" db="EMBL/GenBank/DDBJ databases">
        <authorList>
            <person name="Yamashiro T."/>
            <person name="Shiraishi A."/>
            <person name="Satake H."/>
            <person name="Nakayama K."/>
        </authorList>
    </citation>
    <scope>NUCLEOTIDE SEQUENCE</scope>
</reference>
<evidence type="ECO:0000313" key="2">
    <source>
        <dbReference type="Proteomes" id="UP001151760"/>
    </source>
</evidence>
<comment type="caution">
    <text evidence="1">The sequence shown here is derived from an EMBL/GenBank/DDBJ whole genome shotgun (WGS) entry which is preliminary data.</text>
</comment>
<gene>
    <name evidence="1" type="ORF">Tco_1080574</name>
</gene>
<keyword evidence="2" id="KW-1185">Reference proteome</keyword>
<organism evidence="1 2">
    <name type="scientific">Tanacetum coccineum</name>
    <dbReference type="NCBI Taxonomy" id="301880"/>
    <lineage>
        <taxon>Eukaryota</taxon>
        <taxon>Viridiplantae</taxon>
        <taxon>Streptophyta</taxon>
        <taxon>Embryophyta</taxon>
        <taxon>Tracheophyta</taxon>
        <taxon>Spermatophyta</taxon>
        <taxon>Magnoliopsida</taxon>
        <taxon>eudicotyledons</taxon>
        <taxon>Gunneridae</taxon>
        <taxon>Pentapetalae</taxon>
        <taxon>asterids</taxon>
        <taxon>campanulids</taxon>
        <taxon>Asterales</taxon>
        <taxon>Asteraceae</taxon>
        <taxon>Asteroideae</taxon>
        <taxon>Anthemideae</taxon>
        <taxon>Anthemidinae</taxon>
        <taxon>Tanacetum</taxon>
    </lineage>
</organism>
<accession>A0ABQ5HVZ9</accession>
<proteinExistence type="predicted"/>